<keyword evidence="2" id="KW-1185">Reference proteome</keyword>
<name>A0A9N9GTF8_9GLOM</name>
<reference evidence="1" key="1">
    <citation type="submission" date="2021-06" db="EMBL/GenBank/DDBJ databases">
        <authorList>
            <person name="Kallberg Y."/>
            <person name="Tangrot J."/>
            <person name="Rosling A."/>
        </authorList>
    </citation>
    <scope>NUCLEOTIDE SEQUENCE</scope>
    <source>
        <strain evidence="1">MA453B</strain>
    </source>
</reference>
<proteinExistence type="predicted"/>
<protein>
    <submittedName>
        <fullName evidence="1">11193_t:CDS:1</fullName>
    </submittedName>
</protein>
<gene>
    <name evidence="1" type="ORF">DERYTH_LOCUS8801</name>
</gene>
<organism evidence="1 2">
    <name type="scientific">Dentiscutata erythropus</name>
    <dbReference type="NCBI Taxonomy" id="1348616"/>
    <lineage>
        <taxon>Eukaryota</taxon>
        <taxon>Fungi</taxon>
        <taxon>Fungi incertae sedis</taxon>
        <taxon>Mucoromycota</taxon>
        <taxon>Glomeromycotina</taxon>
        <taxon>Glomeromycetes</taxon>
        <taxon>Diversisporales</taxon>
        <taxon>Gigasporaceae</taxon>
        <taxon>Dentiscutata</taxon>
    </lineage>
</organism>
<evidence type="ECO:0000313" key="1">
    <source>
        <dbReference type="EMBL" id="CAG8624225.1"/>
    </source>
</evidence>
<comment type="caution">
    <text evidence="1">The sequence shown here is derived from an EMBL/GenBank/DDBJ whole genome shotgun (WGS) entry which is preliminary data.</text>
</comment>
<sequence>MKRLGEERFKGLRSGVLGVSCSLLYLETGHAVQYIADNQPEETPISTTIVFEGSNVIEKIKKMVTSGHAMSPLPKCLVELYNSSMNYIEIVQQEN</sequence>
<dbReference type="AlphaFoldDB" id="A0A9N9GTF8"/>
<accession>A0A9N9GTF8</accession>
<dbReference type="Proteomes" id="UP000789405">
    <property type="component" value="Unassembled WGS sequence"/>
</dbReference>
<dbReference type="OrthoDB" id="2317508at2759"/>
<dbReference type="EMBL" id="CAJVPY010004626">
    <property type="protein sequence ID" value="CAG8624225.1"/>
    <property type="molecule type" value="Genomic_DNA"/>
</dbReference>
<evidence type="ECO:0000313" key="2">
    <source>
        <dbReference type="Proteomes" id="UP000789405"/>
    </source>
</evidence>